<organism evidence="2 3">
    <name type="scientific">Solanum commersonii</name>
    <name type="common">Commerson's wild potato</name>
    <name type="synonym">Commerson's nightshade</name>
    <dbReference type="NCBI Taxonomy" id="4109"/>
    <lineage>
        <taxon>Eukaryota</taxon>
        <taxon>Viridiplantae</taxon>
        <taxon>Streptophyta</taxon>
        <taxon>Embryophyta</taxon>
        <taxon>Tracheophyta</taxon>
        <taxon>Spermatophyta</taxon>
        <taxon>Magnoliopsida</taxon>
        <taxon>eudicotyledons</taxon>
        <taxon>Gunneridae</taxon>
        <taxon>Pentapetalae</taxon>
        <taxon>asterids</taxon>
        <taxon>lamiids</taxon>
        <taxon>Solanales</taxon>
        <taxon>Solanaceae</taxon>
        <taxon>Solanoideae</taxon>
        <taxon>Solaneae</taxon>
        <taxon>Solanum</taxon>
    </lineage>
</organism>
<keyword evidence="1" id="KW-0175">Coiled coil</keyword>
<evidence type="ECO:0000256" key="1">
    <source>
        <dbReference type="SAM" id="Coils"/>
    </source>
</evidence>
<proteinExistence type="predicted"/>
<dbReference type="AlphaFoldDB" id="A0A9J5XGK3"/>
<feature type="coiled-coil region" evidence="1">
    <location>
        <begin position="93"/>
        <end position="120"/>
    </location>
</feature>
<protein>
    <submittedName>
        <fullName evidence="2">Uncharacterized protein</fullName>
    </submittedName>
</protein>
<dbReference type="Proteomes" id="UP000824120">
    <property type="component" value="Chromosome 9"/>
</dbReference>
<comment type="caution">
    <text evidence="2">The sequence shown here is derived from an EMBL/GenBank/DDBJ whole genome shotgun (WGS) entry which is preliminary data.</text>
</comment>
<evidence type="ECO:0000313" key="2">
    <source>
        <dbReference type="EMBL" id="KAG5586302.1"/>
    </source>
</evidence>
<evidence type="ECO:0000313" key="3">
    <source>
        <dbReference type="Proteomes" id="UP000824120"/>
    </source>
</evidence>
<gene>
    <name evidence="2" type="ORF">H5410_046736</name>
</gene>
<reference evidence="2 3" key="1">
    <citation type="submission" date="2020-09" db="EMBL/GenBank/DDBJ databases">
        <title>De no assembly of potato wild relative species, Solanum commersonii.</title>
        <authorList>
            <person name="Cho K."/>
        </authorList>
    </citation>
    <scope>NUCLEOTIDE SEQUENCE [LARGE SCALE GENOMIC DNA]</scope>
    <source>
        <strain evidence="2">LZ3.2</strain>
        <tissue evidence="2">Leaf</tissue>
    </source>
</reference>
<dbReference type="OrthoDB" id="1433060at2759"/>
<sequence>MEKSKLDALQLNMHDLEKKVNGKLNSKPTQDLRICNMTDMFNIRKNSNHSSSHPTQRTLWTISSHPIPAHTFSQQIYPTPINFDALQSEGIHEKMEKSKLDALQLKMHDLEKKVNGKLNSKPTHDLRYKKFFLHPRVELPSRYKIPKFNMFDGNGHPITYLKDFCSRLVVL</sequence>
<keyword evidence="3" id="KW-1185">Reference proteome</keyword>
<accession>A0A9J5XGK3</accession>
<dbReference type="EMBL" id="JACXVP010000009">
    <property type="protein sequence ID" value="KAG5586302.1"/>
    <property type="molecule type" value="Genomic_DNA"/>
</dbReference>
<name>A0A9J5XGK3_SOLCO</name>